<dbReference type="GO" id="GO:0046872">
    <property type="term" value="F:metal ion binding"/>
    <property type="evidence" value="ECO:0007669"/>
    <property type="project" value="UniProtKB-KW"/>
</dbReference>
<reference evidence="7 8" key="1">
    <citation type="journal article" date="2012" name="Science">
        <title>The Paleozoic origin of enzymatic lignin decomposition reconstructed from 31 fungal genomes.</title>
        <authorList>
            <person name="Floudas D."/>
            <person name="Binder M."/>
            <person name="Riley R."/>
            <person name="Barry K."/>
            <person name="Blanchette R.A."/>
            <person name="Henrissat B."/>
            <person name="Martinez A.T."/>
            <person name="Otillar R."/>
            <person name="Spatafora J.W."/>
            <person name="Yadav J.S."/>
            <person name="Aerts A."/>
            <person name="Benoit I."/>
            <person name="Boyd A."/>
            <person name="Carlson A."/>
            <person name="Copeland A."/>
            <person name="Coutinho P.M."/>
            <person name="de Vries R.P."/>
            <person name="Ferreira P."/>
            <person name="Findley K."/>
            <person name="Foster B."/>
            <person name="Gaskell J."/>
            <person name="Glotzer D."/>
            <person name="Gorecki P."/>
            <person name="Heitman J."/>
            <person name="Hesse C."/>
            <person name="Hori C."/>
            <person name="Igarashi K."/>
            <person name="Jurgens J.A."/>
            <person name="Kallen N."/>
            <person name="Kersten P."/>
            <person name="Kohler A."/>
            <person name="Kuees U."/>
            <person name="Kumar T.K.A."/>
            <person name="Kuo A."/>
            <person name="LaButti K."/>
            <person name="Larrondo L.F."/>
            <person name="Lindquist E."/>
            <person name="Ling A."/>
            <person name="Lombard V."/>
            <person name="Lucas S."/>
            <person name="Lundell T."/>
            <person name="Martin R."/>
            <person name="McLaughlin D.J."/>
            <person name="Morgenstern I."/>
            <person name="Morin E."/>
            <person name="Murat C."/>
            <person name="Nagy L.G."/>
            <person name="Nolan M."/>
            <person name="Ohm R.A."/>
            <person name="Patyshakuliyeva A."/>
            <person name="Rokas A."/>
            <person name="Ruiz-Duenas F.J."/>
            <person name="Sabat G."/>
            <person name="Salamov A."/>
            <person name="Samejima M."/>
            <person name="Schmutz J."/>
            <person name="Slot J.C."/>
            <person name="St John F."/>
            <person name="Stenlid J."/>
            <person name="Sun H."/>
            <person name="Sun S."/>
            <person name="Syed K."/>
            <person name="Tsang A."/>
            <person name="Wiebenga A."/>
            <person name="Young D."/>
            <person name="Pisabarro A."/>
            <person name="Eastwood D.C."/>
            <person name="Martin F."/>
            <person name="Cullen D."/>
            <person name="Grigoriev I.V."/>
            <person name="Hibbett D.S."/>
        </authorList>
    </citation>
    <scope>NUCLEOTIDE SEQUENCE [LARGE SCALE GENOMIC DNA]</scope>
    <source>
        <strain evidence="7 8">MD-104</strain>
    </source>
</reference>
<gene>
    <name evidence="7" type="ORF">WOLCODRAFT_89832</name>
</gene>
<dbReference type="SFLD" id="SFLDG01020">
    <property type="entry name" value="Terpene_Cyclase_Like_2"/>
    <property type="match status" value="1"/>
</dbReference>
<evidence type="ECO:0000313" key="7">
    <source>
        <dbReference type="EMBL" id="PCH42430.1"/>
    </source>
</evidence>
<dbReference type="SUPFAM" id="SSF48576">
    <property type="entry name" value="Terpenoid synthases"/>
    <property type="match status" value="1"/>
</dbReference>
<proteinExistence type="inferred from homology"/>
<dbReference type="OrthoDB" id="6486656at2759"/>
<dbReference type="EMBL" id="KB468124">
    <property type="protein sequence ID" value="PCH42430.1"/>
    <property type="molecule type" value="Genomic_DNA"/>
</dbReference>
<keyword evidence="8" id="KW-1185">Reference proteome</keyword>
<dbReference type="InterPro" id="IPR034686">
    <property type="entry name" value="Terpene_cyclase-like_2"/>
</dbReference>
<dbReference type="SMR" id="A0A2H3JJT5"/>
<evidence type="ECO:0000256" key="5">
    <source>
        <dbReference type="ARBA" id="ARBA00023239"/>
    </source>
</evidence>
<keyword evidence="4 6" id="KW-0460">Magnesium</keyword>
<evidence type="ECO:0000256" key="1">
    <source>
        <dbReference type="ARBA" id="ARBA00001946"/>
    </source>
</evidence>
<evidence type="ECO:0000256" key="4">
    <source>
        <dbReference type="ARBA" id="ARBA00022842"/>
    </source>
</evidence>
<dbReference type="STRING" id="742152.A0A2H3JJT5"/>
<dbReference type="OMA" id="WIFESER"/>
<organism evidence="7 8">
    <name type="scientific">Wolfiporia cocos (strain MD-104)</name>
    <name type="common">Brown rot fungus</name>
    <dbReference type="NCBI Taxonomy" id="742152"/>
    <lineage>
        <taxon>Eukaryota</taxon>
        <taxon>Fungi</taxon>
        <taxon>Dikarya</taxon>
        <taxon>Basidiomycota</taxon>
        <taxon>Agaricomycotina</taxon>
        <taxon>Agaricomycetes</taxon>
        <taxon>Polyporales</taxon>
        <taxon>Phaeolaceae</taxon>
        <taxon>Wolfiporia</taxon>
    </lineage>
</organism>
<dbReference type="Gene3D" id="1.10.600.10">
    <property type="entry name" value="Farnesyl Diphosphate Synthase"/>
    <property type="match status" value="1"/>
</dbReference>
<evidence type="ECO:0000256" key="2">
    <source>
        <dbReference type="ARBA" id="ARBA00006333"/>
    </source>
</evidence>
<protein>
    <recommendedName>
        <fullName evidence="6">Terpene synthase</fullName>
        <ecNumber evidence="6">4.2.3.-</ecNumber>
    </recommendedName>
</protein>
<dbReference type="EC" id="4.2.3.-" evidence="6"/>
<evidence type="ECO:0000313" key="8">
    <source>
        <dbReference type="Proteomes" id="UP000218811"/>
    </source>
</evidence>
<dbReference type="AlphaFoldDB" id="A0A2H3JJT5"/>
<evidence type="ECO:0000256" key="6">
    <source>
        <dbReference type="RuleBase" id="RU366034"/>
    </source>
</evidence>
<sequence>MSRPQQNEIYLPDTMAKWPWPRRINPLYQEMKAGSDIWLKSFKPFTSESQSIFDSCDFEHLRTACDLMNVLFVLDEYTDVESAPGVREIADIVLDALQNPSKRRQEGEILLGEMARQFWERAIQTATVSSQKHFIEAFASYLDGVVAHAVVRGNGTIQTFDEYLKIRREDVGVRVTYSPFEFGLNIPDEVFYHPIIVEISECGVDLTIIDNDIASYNKEQAAGDDDFNSLTIIMRQLDVDLASAIDWVVDYHAQVQARFLSAFRRVPSFGGEVDRDVEQYILGIANWIRSNHCWSFEGGRYFGRKGLEIQSTRRVPLLPKAKHDRTLKRQQVIIPAVDI</sequence>
<dbReference type="SFLD" id="SFLDS00005">
    <property type="entry name" value="Isoprenoid_Synthase_Type_I"/>
    <property type="match status" value="1"/>
</dbReference>
<dbReference type="GO" id="GO:0010333">
    <property type="term" value="F:terpene synthase activity"/>
    <property type="evidence" value="ECO:0007669"/>
    <property type="project" value="InterPro"/>
</dbReference>
<dbReference type="PANTHER" id="PTHR35201">
    <property type="entry name" value="TERPENE SYNTHASE"/>
    <property type="match status" value="1"/>
</dbReference>
<comment type="similarity">
    <text evidence="2 6">Belongs to the terpene synthase family.</text>
</comment>
<accession>A0A2H3JJT5</accession>
<name>A0A2H3JJT5_WOLCO</name>
<dbReference type="PANTHER" id="PTHR35201:SF4">
    <property type="entry name" value="BETA-PINACENE SYNTHASE-RELATED"/>
    <property type="match status" value="1"/>
</dbReference>
<dbReference type="GO" id="GO:0008299">
    <property type="term" value="P:isoprenoid biosynthetic process"/>
    <property type="evidence" value="ECO:0007669"/>
    <property type="project" value="UniProtKB-ARBA"/>
</dbReference>
<dbReference type="Pfam" id="PF19086">
    <property type="entry name" value="Terpene_syn_C_2"/>
    <property type="match status" value="1"/>
</dbReference>
<evidence type="ECO:0000256" key="3">
    <source>
        <dbReference type="ARBA" id="ARBA00022723"/>
    </source>
</evidence>
<comment type="cofactor">
    <cofactor evidence="1 6">
        <name>Mg(2+)</name>
        <dbReference type="ChEBI" id="CHEBI:18420"/>
    </cofactor>
</comment>
<keyword evidence="5 6" id="KW-0456">Lyase</keyword>
<keyword evidence="3 6" id="KW-0479">Metal-binding</keyword>
<dbReference type="Proteomes" id="UP000218811">
    <property type="component" value="Unassembled WGS sequence"/>
</dbReference>
<dbReference type="InterPro" id="IPR008949">
    <property type="entry name" value="Isoprenoid_synthase_dom_sf"/>
</dbReference>